<evidence type="ECO:0000313" key="2">
    <source>
        <dbReference type="Proteomes" id="UP000827872"/>
    </source>
</evidence>
<gene>
    <name evidence="1" type="ORF">K3G42_030124</name>
</gene>
<sequence length="179" mass="19373">MLAARMYQRDGGLLKSGDSPKLVADLCWFVHIFGFQTRLGACSCDEYACEPLRGKSVASAKDTLTGSSVAKASSRAGSPEEKNCRNEERTYDEENSKAMNPGSGSSAGTLCHRFAGILTKLKAVRLRQSPDKQTPPMGQMPLRPLGVNFSGLLWGQDPQRSIHRCGIDSFGEILPPQAP</sequence>
<reference evidence="1" key="1">
    <citation type="submission" date="2021-08" db="EMBL/GenBank/DDBJ databases">
        <title>The first chromosome-level gecko genome reveals the dynamic sex chromosomes of Neotropical dwarf geckos (Sphaerodactylidae: Sphaerodactylus).</title>
        <authorList>
            <person name="Pinto B.J."/>
            <person name="Keating S.E."/>
            <person name="Gamble T."/>
        </authorList>
    </citation>
    <scope>NUCLEOTIDE SEQUENCE</scope>
    <source>
        <strain evidence="1">TG3544</strain>
    </source>
</reference>
<organism evidence="1 2">
    <name type="scientific">Sphaerodactylus townsendi</name>
    <dbReference type="NCBI Taxonomy" id="933632"/>
    <lineage>
        <taxon>Eukaryota</taxon>
        <taxon>Metazoa</taxon>
        <taxon>Chordata</taxon>
        <taxon>Craniata</taxon>
        <taxon>Vertebrata</taxon>
        <taxon>Euteleostomi</taxon>
        <taxon>Lepidosauria</taxon>
        <taxon>Squamata</taxon>
        <taxon>Bifurcata</taxon>
        <taxon>Gekkota</taxon>
        <taxon>Sphaerodactylidae</taxon>
        <taxon>Sphaerodactylus</taxon>
    </lineage>
</organism>
<proteinExistence type="predicted"/>
<protein>
    <submittedName>
        <fullName evidence="1">Uncharacterized protein</fullName>
    </submittedName>
</protein>
<name>A0ACB8G5S0_9SAUR</name>
<keyword evidence="2" id="KW-1185">Reference proteome</keyword>
<dbReference type="Proteomes" id="UP000827872">
    <property type="component" value="Linkage Group LG02"/>
</dbReference>
<comment type="caution">
    <text evidence="1">The sequence shown here is derived from an EMBL/GenBank/DDBJ whole genome shotgun (WGS) entry which is preliminary data.</text>
</comment>
<evidence type="ECO:0000313" key="1">
    <source>
        <dbReference type="EMBL" id="KAH8014554.1"/>
    </source>
</evidence>
<dbReference type="EMBL" id="CM037615">
    <property type="protein sequence ID" value="KAH8014554.1"/>
    <property type="molecule type" value="Genomic_DNA"/>
</dbReference>
<accession>A0ACB8G5S0</accession>